<dbReference type="EMBL" id="JAPFFF010000014">
    <property type="protein sequence ID" value="KAK8871221.1"/>
    <property type="molecule type" value="Genomic_DNA"/>
</dbReference>
<reference evidence="1 2" key="1">
    <citation type="submission" date="2024-04" db="EMBL/GenBank/DDBJ databases">
        <title>Tritrichomonas musculus Genome.</title>
        <authorList>
            <person name="Alves-Ferreira E."/>
            <person name="Grigg M."/>
            <person name="Lorenzi H."/>
            <person name="Galac M."/>
        </authorList>
    </citation>
    <scope>NUCLEOTIDE SEQUENCE [LARGE SCALE GENOMIC DNA]</scope>
    <source>
        <strain evidence="1 2">EAF2021</strain>
    </source>
</reference>
<gene>
    <name evidence="1" type="ORF">M9Y10_009135</name>
</gene>
<name>A0ABR2J0B6_9EUKA</name>
<evidence type="ECO:0000313" key="2">
    <source>
        <dbReference type="Proteomes" id="UP001470230"/>
    </source>
</evidence>
<dbReference type="Proteomes" id="UP001470230">
    <property type="component" value="Unassembled WGS sequence"/>
</dbReference>
<comment type="caution">
    <text evidence="1">The sequence shown here is derived from an EMBL/GenBank/DDBJ whole genome shotgun (WGS) entry which is preliminary data.</text>
</comment>
<evidence type="ECO:0000313" key="1">
    <source>
        <dbReference type="EMBL" id="KAK8871221.1"/>
    </source>
</evidence>
<protein>
    <submittedName>
        <fullName evidence="1">Uncharacterized protein</fullName>
    </submittedName>
</protein>
<accession>A0ABR2J0B6</accession>
<organism evidence="1 2">
    <name type="scientific">Tritrichomonas musculus</name>
    <dbReference type="NCBI Taxonomy" id="1915356"/>
    <lineage>
        <taxon>Eukaryota</taxon>
        <taxon>Metamonada</taxon>
        <taxon>Parabasalia</taxon>
        <taxon>Tritrichomonadida</taxon>
        <taxon>Tritrichomonadidae</taxon>
        <taxon>Tritrichomonas</taxon>
    </lineage>
</organism>
<proteinExistence type="predicted"/>
<sequence>MFTKSCVKDINGGREVFLDTGNQEPVALFGGFYHAAAISSESEVIFINRDSVRNSPSSRIPSFSLPNSEKASSVACCSKSVVVELSGKEIACVSGKHEHCQ</sequence>
<keyword evidence="2" id="KW-1185">Reference proteome</keyword>